<proteinExistence type="predicted"/>
<evidence type="ECO:0008006" key="3">
    <source>
        <dbReference type="Google" id="ProtNLM"/>
    </source>
</evidence>
<dbReference type="OrthoDB" id="4363586at2759"/>
<dbReference type="Proteomes" id="UP001147746">
    <property type="component" value="Unassembled WGS sequence"/>
</dbReference>
<protein>
    <recommendedName>
        <fullName evidence="3">Transcription factor domain-containing protein</fullName>
    </recommendedName>
</protein>
<name>A0A9W9H3X1_9EURO</name>
<dbReference type="EMBL" id="JAPZBO010000009">
    <property type="protein sequence ID" value="KAJ5302561.1"/>
    <property type="molecule type" value="Genomic_DNA"/>
</dbReference>
<dbReference type="AlphaFoldDB" id="A0A9W9H3X1"/>
<dbReference type="CDD" id="cd12148">
    <property type="entry name" value="fungal_TF_MHR"/>
    <property type="match status" value="1"/>
</dbReference>
<comment type="caution">
    <text evidence="1">The sequence shown here is derived from an EMBL/GenBank/DDBJ whole genome shotgun (WGS) entry which is preliminary data.</text>
</comment>
<organism evidence="1 2">
    <name type="scientific">Penicillium atrosanguineum</name>
    <dbReference type="NCBI Taxonomy" id="1132637"/>
    <lineage>
        <taxon>Eukaryota</taxon>
        <taxon>Fungi</taxon>
        <taxon>Dikarya</taxon>
        <taxon>Ascomycota</taxon>
        <taxon>Pezizomycotina</taxon>
        <taxon>Eurotiomycetes</taxon>
        <taxon>Eurotiomycetidae</taxon>
        <taxon>Eurotiales</taxon>
        <taxon>Aspergillaceae</taxon>
        <taxon>Penicillium</taxon>
    </lineage>
</organism>
<reference evidence="1" key="2">
    <citation type="journal article" date="2023" name="IMA Fungus">
        <title>Comparative genomic study of the Penicillium genus elucidates a diverse pangenome and 15 lateral gene transfer events.</title>
        <authorList>
            <person name="Petersen C."/>
            <person name="Sorensen T."/>
            <person name="Nielsen M.R."/>
            <person name="Sondergaard T.E."/>
            <person name="Sorensen J.L."/>
            <person name="Fitzpatrick D.A."/>
            <person name="Frisvad J.C."/>
            <person name="Nielsen K.L."/>
        </authorList>
    </citation>
    <scope>NUCLEOTIDE SEQUENCE</scope>
    <source>
        <strain evidence="1">IBT 21472</strain>
    </source>
</reference>
<evidence type="ECO:0000313" key="2">
    <source>
        <dbReference type="Proteomes" id="UP001147746"/>
    </source>
</evidence>
<reference evidence="1" key="1">
    <citation type="submission" date="2022-12" db="EMBL/GenBank/DDBJ databases">
        <authorList>
            <person name="Petersen C."/>
        </authorList>
    </citation>
    <scope>NUCLEOTIDE SEQUENCE</scope>
    <source>
        <strain evidence="1">IBT 21472</strain>
    </source>
</reference>
<sequence length="348" mass="38526">MFALASLFLGHAQTPSKWRQLNDISGDSPNARHHGQDWANNASHLVSLQLHAPSVDTVRTLSNLTTYWFGVGQREKSQAGANMVIQAAKDLQLQSSKLPKARSRGLRWCCFWADMMCRCFVLDDSFADSNQDFDISDITTTSNSLVPMGVDNTDNLLSISLETQPTPGQEALLKTLGLWREARWFIRNLRFIHNFAPEADPAARWSALFALDSKVTSCYSSWSTEIRTSYGGHLYDSVEAPELLLSLHAVYHQCRALPHLAMFMFLQRAVSSSPEYVHLCSEITVCHLNLFADVTTSFMSLTPSSASSNPPTHTSPPGSKRKCVGFAAKTGLVQPAFAPTPTKLLVFL</sequence>
<accession>A0A9W9H3X1</accession>
<evidence type="ECO:0000313" key="1">
    <source>
        <dbReference type="EMBL" id="KAJ5302561.1"/>
    </source>
</evidence>
<keyword evidence="2" id="KW-1185">Reference proteome</keyword>
<gene>
    <name evidence="1" type="ORF">N7476_009360</name>
</gene>